<dbReference type="SUPFAM" id="SSF48452">
    <property type="entry name" value="TPR-like"/>
    <property type="match status" value="3"/>
</dbReference>
<dbReference type="Gene3D" id="3.40.50.300">
    <property type="entry name" value="P-loop containing nucleotide triphosphate hydrolases"/>
    <property type="match status" value="2"/>
</dbReference>
<reference evidence="3 4" key="1">
    <citation type="submission" date="2018-05" db="EMBL/GenBank/DDBJ databases">
        <title>Genomic Encyclopedia of Archaeal and Bacterial Type Strains, Phase II (KMG-II): from individual species to whole genera.</title>
        <authorList>
            <person name="Goeker M."/>
        </authorList>
    </citation>
    <scope>NUCLEOTIDE SEQUENCE [LARGE SCALE GENOMIC DNA]</scope>
    <source>
        <strain evidence="3 4">DSM 45184</strain>
    </source>
</reference>
<dbReference type="Pfam" id="PF13374">
    <property type="entry name" value="TPR_10"/>
    <property type="match status" value="4"/>
</dbReference>
<feature type="domain" description="DUF7779" evidence="2">
    <location>
        <begin position="706"/>
        <end position="793"/>
    </location>
</feature>
<evidence type="ECO:0000259" key="2">
    <source>
        <dbReference type="Pfam" id="PF25000"/>
    </source>
</evidence>
<organism evidence="3 4">
    <name type="scientific">Actinoplanes xinjiangensis</name>
    <dbReference type="NCBI Taxonomy" id="512350"/>
    <lineage>
        <taxon>Bacteria</taxon>
        <taxon>Bacillati</taxon>
        <taxon>Actinomycetota</taxon>
        <taxon>Actinomycetes</taxon>
        <taxon>Micromonosporales</taxon>
        <taxon>Micromonosporaceae</taxon>
        <taxon>Actinoplanes</taxon>
    </lineage>
</organism>
<accession>A0A316EKS7</accession>
<dbReference type="Pfam" id="PF13424">
    <property type="entry name" value="TPR_12"/>
    <property type="match status" value="1"/>
</dbReference>
<evidence type="ECO:0000313" key="3">
    <source>
        <dbReference type="EMBL" id="PWK31079.1"/>
    </source>
</evidence>
<dbReference type="PANTHER" id="PTHR46082">
    <property type="entry name" value="ATP/GTP-BINDING PROTEIN-RELATED"/>
    <property type="match status" value="1"/>
</dbReference>
<name>A0A316EKS7_9ACTN</name>
<comment type="caution">
    <text evidence="3">The sequence shown here is derived from an EMBL/GenBank/DDBJ whole genome shotgun (WGS) entry which is preliminary data.</text>
</comment>
<dbReference type="PANTHER" id="PTHR46082:SF6">
    <property type="entry name" value="AAA+ ATPASE DOMAIN-CONTAINING PROTEIN-RELATED"/>
    <property type="match status" value="1"/>
</dbReference>
<dbReference type="InterPro" id="IPR053137">
    <property type="entry name" value="NLR-like"/>
</dbReference>
<keyword evidence="4" id="KW-1185">Reference proteome</keyword>
<dbReference type="InterPro" id="IPR027417">
    <property type="entry name" value="P-loop_NTPase"/>
</dbReference>
<evidence type="ECO:0000259" key="1">
    <source>
        <dbReference type="Pfam" id="PF00931"/>
    </source>
</evidence>
<protein>
    <submittedName>
        <fullName evidence="3">Mrp family chromosome partitioning ATPase</fullName>
    </submittedName>
</protein>
<dbReference type="NCBIfam" id="NF040586">
    <property type="entry name" value="FxSxx_TPR"/>
    <property type="match status" value="1"/>
</dbReference>
<dbReference type="GO" id="GO:0043531">
    <property type="term" value="F:ADP binding"/>
    <property type="evidence" value="ECO:0007669"/>
    <property type="project" value="InterPro"/>
</dbReference>
<gene>
    <name evidence="3" type="ORF">BC793_13576</name>
</gene>
<dbReference type="Pfam" id="PF00931">
    <property type="entry name" value="NB-ARC"/>
    <property type="match status" value="1"/>
</dbReference>
<feature type="domain" description="NB-ARC" evidence="1">
    <location>
        <begin position="505"/>
        <end position="637"/>
    </location>
</feature>
<dbReference type="InterPro" id="IPR011990">
    <property type="entry name" value="TPR-like_helical_dom_sf"/>
</dbReference>
<dbReference type="SUPFAM" id="SSF52540">
    <property type="entry name" value="P-loop containing nucleoside triphosphate hydrolases"/>
    <property type="match status" value="2"/>
</dbReference>
<dbReference type="OrthoDB" id="580767at2"/>
<dbReference type="EMBL" id="QGGR01000035">
    <property type="protein sequence ID" value="PWK31079.1"/>
    <property type="molecule type" value="Genomic_DNA"/>
</dbReference>
<dbReference type="InterPro" id="IPR002182">
    <property type="entry name" value="NB-ARC"/>
</dbReference>
<evidence type="ECO:0000313" key="4">
    <source>
        <dbReference type="Proteomes" id="UP000245697"/>
    </source>
</evidence>
<proteinExistence type="predicted"/>
<sequence length="1287" mass="143102">MSEQRPGKVVTFYSFKGGTGRTMALANVAWILAANGKRVLVTDWDLESPGLHRFFGPFVRAEAVEGASGVIDMVRAYEWEALKKPLEPDWRRKLARVHEHAFSVQWDHFPSGGHLDFLSAGRQNSKYAANLTGMNWDDFYEQLGGGLFLDALRQDMRANYDYTLIDSRTGLSDVAAICTVQLPDVLVNCFTLSEQGIVGASQVAFEVAQNTLQRDIRVLPVPMRVDPAEKDKADAGRALAMQRFPGLPDGMSPAERSRYWNAVEVPYRAFYAYEEILATFGDPPGQTTSLLAAYERLTAHITDGEVTAMPVLDEALRARTVNRFVRQAPVTEEEVTLEYAPEDLAWAEWIGGLLAAAGLRVHDSGGHLTGEVTGRRLTLVSHSTAGTPSDVVSRNRVDARPALAVYVDDISPLPAYPLAASVFISGKPMELAMERVLRLVGRSVGDMDPQAIGVRYPGRPPAVFNPLVRNARFTGREQDLRELRARLRGGRPVVVSGNTPPTLQVALQGMGGIGKTQVALEYAHRFKNSYDVVWWVDAEQTKFIDIALSDLGKALGLTTPQTSVLDAAKSVISALEQGTPHARWLIVFDNAEDVEEVLPFLPQGPGHVLITSRNREWGERAQPMTIDVFQRHESVAHLKARVATIRTDQAERIAVALGDLPIAVAATGAWLAETGEQVGEYLRRVEREGPDRTVDQVWSLSLELLQERSPAAYRLLQLCSILAPEITLDLVTSDELADLLGRYDKEMSVRLYRHALVQHINRLALLKLDRARSQIQVHRLLQHVVRNRMSPQELRQARHEIHLVLAGLRPRDEIDDSRSWPRFRMLWPHLEMSDAAECDDEQVRQLMIDRVRYLWYNGALPEGRQLGEQIDRRWNEMLLDQTDEAGRASLRRQILHLRFNVANILRESAHFEEARALDEQVLAEQSALLGPTHPHTLMTAGGLGGDLRALGRYSEAQERDEQTYAAWMDYFGEDSSRTLSALNNLATTQRLAGDFRAARARDEELFERNKTINGEDHPRTLGTGTNLGRDLREAGEYQLSAELLEEIAHRHERVFGPASYRTLSAKANWAVSLGALGRQRTAATELEQAYEQLNEAVGPTHPDTLACRLSRAVSLQANGEVSSAISELEEVRLAYGASLGLRHPHTLVCLNNLAAAHRAKGELREGLEFARTAAGELREVLGARHPYTLAAELNLAVLHAETGEISTALRIIEPTLQRHREVLGPEHPDTLRCAANRALMRQAAGEPVAEDADTADRMEHALGASHPAVIALTEGRYLHRMLDPHPF</sequence>
<dbReference type="Pfam" id="PF25000">
    <property type="entry name" value="DUF7779"/>
    <property type="match status" value="1"/>
</dbReference>
<dbReference type="NCBIfam" id="NF047398">
    <property type="entry name" value="AAA_KGGVGR"/>
    <property type="match status" value="1"/>
</dbReference>
<dbReference type="RefSeq" id="WP_109602363.1">
    <property type="nucleotide sequence ID" value="NZ_BONA01000091.1"/>
</dbReference>
<dbReference type="InterPro" id="IPR056681">
    <property type="entry name" value="DUF7779"/>
</dbReference>
<dbReference type="PRINTS" id="PR00364">
    <property type="entry name" value="DISEASERSIST"/>
</dbReference>
<dbReference type="Gene3D" id="1.25.40.10">
    <property type="entry name" value="Tetratricopeptide repeat domain"/>
    <property type="match status" value="2"/>
</dbReference>
<dbReference type="Proteomes" id="UP000245697">
    <property type="component" value="Unassembled WGS sequence"/>
</dbReference>